<dbReference type="Gene3D" id="3.40.50.2020">
    <property type="match status" value="1"/>
</dbReference>
<dbReference type="InterPro" id="IPR050261">
    <property type="entry name" value="FrsA_esterase"/>
</dbReference>
<dbReference type="PANTHER" id="PTHR22946">
    <property type="entry name" value="DIENELACTONE HYDROLASE DOMAIN-CONTAINING PROTEIN-RELATED"/>
    <property type="match status" value="1"/>
</dbReference>
<dbReference type="EMBL" id="QQZY01000004">
    <property type="protein sequence ID" value="RDI74448.1"/>
    <property type="molecule type" value="Genomic_DNA"/>
</dbReference>
<reference evidence="6" key="2">
    <citation type="journal article" date="2019" name="MicrobiologyOpen">
        <title>High-quality draft genome sequence of Gaiella occulta isolated from a 150 meter deep mineral water borehole and comparison with the genome sequences of other deep-branching lineages of the phylum Actinobacteria.</title>
        <authorList>
            <person name="Severino R."/>
            <person name="Froufe H.J.C."/>
            <person name="Barroso C."/>
            <person name="Albuquerque L."/>
            <person name="Lobo-da-Cunha A."/>
            <person name="da Costa M.S."/>
            <person name="Egas C."/>
        </authorList>
    </citation>
    <scope>NUCLEOTIDE SEQUENCE [LARGE SCALE GENOMIC DNA]</scope>
    <source>
        <strain evidence="6">F2-233</strain>
    </source>
</reference>
<protein>
    <submittedName>
        <fullName evidence="5">Phosphoribosyl transferase domain-containing protein</fullName>
    </submittedName>
</protein>
<dbReference type="Gene3D" id="3.40.50.1820">
    <property type="entry name" value="alpha/beta hydrolase"/>
    <property type="match status" value="1"/>
</dbReference>
<sequence length="446" mass="46769">MAISGDPKTRFRDRREAGRLLAERLTDLRDEQPLVLGLVRGGVPVAFEVASALEAPLDVLVVRKLGAPRQPEYAIGAIAEDGTCVVDWDAAAPLGLGAAQVNRLIARESIEVRRRVARYREGRTPLDVTGRTVVVVDDGVATGLTDLVAVRAAHRAGARKIVVAVPVCAAPSMARLRREAADVVCVIAPRVLGGVGRWYDDFSQVDDDEVVALLAASAERTGKAKVEEVVVETDGVRLPGDLRRVEQPRGIVLFAHGSGSSRRSPRNVEVAAALGNAGFATLLFDLLTVEETRDRANVFDIPLLGARLAAATRWARARPRLSSLALGYFGASTGAAAALSAAAQLPGEVAAVVCRGGRPDLAAEALAAVRAPTLLIVGGGDPQVLELNRGALAALRCERELAVVPGAGHLFAEPGALEEVARLACAWFLEHLAAGASPPESRTGDG</sequence>
<dbReference type="SUPFAM" id="SSF53474">
    <property type="entry name" value="alpha/beta-Hydrolases"/>
    <property type="match status" value="1"/>
</dbReference>
<evidence type="ECO:0000259" key="4">
    <source>
        <dbReference type="Pfam" id="PF01738"/>
    </source>
</evidence>
<evidence type="ECO:0000256" key="2">
    <source>
        <dbReference type="ARBA" id="ARBA00022801"/>
    </source>
</evidence>
<dbReference type="PANTHER" id="PTHR22946:SF9">
    <property type="entry name" value="POLYKETIDE TRANSFERASE AF380"/>
    <property type="match status" value="1"/>
</dbReference>
<dbReference type="Gene3D" id="3.30.1310.20">
    <property type="entry name" value="PRTase-like"/>
    <property type="match status" value="1"/>
</dbReference>
<dbReference type="InterPro" id="IPR029057">
    <property type="entry name" value="PRTase-like"/>
</dbReference>
<comment type="similarity">
    <text evidence="1">Belongs to the AB hydrolase superfamily.</text>
</comment>
<dbReference type="CDD" id="cd06223">
    <property type="entry name" value="PRTases_typeI"/>
    <property type="match status" value="1"/>
</dbReference>
<feature type="domain" description="Phosphoribosyltransferase" evidence="3">
    <location>
        <begin position="16"/>
        <end position="176"/>
    </location>
</feature>
<evidence type="ECO:0000313" key="5">
    <source>
        <dbReference type="EMBL" id="RDI74448.1"/>
    </source>
</evidence>
<dbReference type="SUPFAM" id="SSF53271">
    <property type="entry name" value="PRTase-like"/>
    <property type="match status" value="1"/>
</dbReference>
<dbReference type="GO" id="GO:0016740">
    <property type="term" value="F:transferase activity"/>
    <property type="evidence" value="ECO:0007669"/>
    <property type="project" value="UniProtKB-KW"/>
</dbReference>
<dbReference type="GO" id="GO:0052689">
    <property type="term" value="F:carboxylic ester hydrolase activity"/>
    <property type="evidence" value="ECO:0007669"/>
    <property type="project" value="UniProtKB-ARBA"/>
</dbReference>
<keyword evidence="6" id="KW-1185">Reference proteome</keyword>
<dbReference type="OrthoDB" id="9810066at2"/>
<proteinExistence type="inferred from homology"/>
<evidence type="ECO:0000259" key="3">
    <source>
        <dbReference type="Pfam" id="PF00156"/>
    </source>
</evidence>
<dbReference type="RefSeq" id="WP_114796441.1">
    <property type="nucleotide sequence ID" value="NZ_QQZY01000004.1"/>
</dbReference>
<organism evidence="5 6">
    <name type="scientific">Gaiella occulta</name>
    <dbReference type="NCBI Taxonomy" id="1002870"/>
    <lineage>
        <taxon>Bacteria</taxon>
        <taxon>Bacillati</taxon>
        <taxon>Actinomycetota</taxon>
        <taxon>Thermoleophilia</taxon>
        <taxon>Gaiellales</taxon>
        <taxon>Gaiellaceae</taxon>
        <taxon>Gaiella</taxon>
    </lineage>
</organism>
<dbReference type="InterPro" id="IPR000836">
    <property type="entry name" value="PRTase_dom"/>
</dbReference>
<dbReference type="Proteomes" id="UP000254134">
    <property type="component" value="Unassembled WGS sequence"/>
</dbReference>
<dbReference type="Pfam" id="PF01738">
    <property type="entry name" value="DLH"/>
    <property type="match status" value="1"/>
</dbReference>
<feature type="domain" description="Dienelactone hydrolase" evidence="4">
    <location>
        <begin position="249"/>
        <end position="417"/>
    </location>
</feature>
<dbReference type="AlphaFoldDB" id="A0A7M2YYA1"/>
<evidence type="ECO:0000256" key="1">
    <source>
        <dbReference type="ARBA" id="ARBA00008645"/>
    </source>
</evidence>
<evidence type="ECO:0000313" key="6">
    <source>
        <dbReference type="Proteomes" id="UP000254134"/>
    </source>
</evidence>
<gene>
    <name evidence="5" type="ORF">Gocc_2024</name>
</gene>
<reference evidence="5 6" key="1">
    <citation type="submission" date="2018-07" db="EMBL/GenBank/DDBJ databases">
        <title>High-quality-draft genome sequence of Gaiella occulta.</title>
        <authorList>
            <person name="Severino R."/>
            <person name="Froufe H.J.C."/>
            <person name="Rainey F.A."/>
            <person name="Barroso C."/>
            <person name="Albuquerque L."/>
            <person name="Lobo-Da-Cunha A."/>
            <person name="Da Costa M.S."/>
            <person name="Egas C."/>
        </authorList>
    </citation>
    <scope>NUCLEOTIDE SEQUENCE [LARGE SCALE GENOMIC DNA]</scope>
    <source>
        <strain evidence="5 6">F2-233</strain>
    </source>
</reference>
<name>A0A7M2YYA1_9ACTN</name>
<dbReference type="InterPro" id="IPR029058">
    <property type="entry name" value="AB_hydrolase_fold"/>
</dbReference>
<dbReference type="Pfam" id="PF00156">
    <property type="entry name" value="Pribosyltran"/>
    <property type="match status" value="1"/>
</dbReference>
<accession>A0A7M2YYA1</accession>
<dbReference type="InterPro" id="IPR002925">
    <property type="entry name" value="Dienelactn_hydro"/>
</dbReference>
<keyword evidence="5" id="KW-0808">Transferase</keyword>
<keyword evidence="2" id="KW-0378">Hydrolase</keyword>
<comment type="caution">
    <text evidence="5">The sequence shown here is derived from an EMBL/GenBank/DDBJ whole genome shotgun (WGS) entry which is preliminary data.</text>
</comment>